<dbReference type="OrthoDB" id="19944at2759"/>
<accession>A0A9N8VAK8</accession>
<sequence>MSVATVLEASPITPINEQADSAQNVDLQREASKKEKERQKKEIKEQKAREKKEKEKREKERKEREKREKKEKKERKVTNESLPQTQSADSETTLVPENTNTKELKQKASLPSLDTKLPDTSNSAPNSPIPVSPTKPTIITNPLILNHEQSINSPSTFSPIKSRETPENENPLQVNTTNLQSVPQSLESAISDATQSNINDITEETSSTEIDSLPIRNWSSAIGQVRGFFSRTVEKINQKLDELDDQLTDQYSDEDLESEGSSIHENSPTSTANLPNHDAPQPVPLTREQSIAEQKQQRQELLGNTPEDNPAPVRGQKMNQLSDKLENMNSASSEFARIAREIAKREANKKWYNIF</sequence>
<dbReference type="AlphaFoldDB" id="A0A9N8VAK8"/>
<keyword evidence="3" id="KW-1185">Reference proteome</keyword>
<feature type="compositionally biased region" description="Polar residues" evidence="1">
    <location>
        <begin position="259"/>
        <end position="274"/>
    </location>
</feature>
<feature type="compositionally biased region" description="Polar residues" evidence="1">
    <location>
        <begin position="147"/>
        <end position="159"/>
    </location>
</feature>
<dbReference type="EMBL" id="CAJVPL010000085">
    <property type="protein sequence ID" value="CAG8444373.1"/>
    <property type="molecule type" value="Genomic_DNA"/>
</dbReference>
<feature type="compositionally biased region" description="Polar residues" evidence="1">
    <location>
        <begin position="13"/>
        <end position="26"/>
    </location>
</feature>
<dbReference type="Proteomes" id="UP000789831">
    <property type="component" value="Unassembled WGS sequence"/>
</dbReference>
<comment type="caution">
    <text evidence="2">The sequence shown here is derived from an EMBL/GenBank/DDBJ whole genome shotgun (WGS) entry which is preliminary data.</text>
</comment>
<evidence type="ECO:0000313" key="3">
    <source>
        <dbReference type="Proteomes" id="UP000789831"/>
    </source>
</evidence>
<proteinExistence type="predicted"/>
<evidence type="ECO:0000256" key="1">
    <source>
        <dbReference type="SAM" id="MobiDB-lite"/>
    </source>
</evidence>
<name>A0A9N8VAK8_9GLOM</name>
<feature type="compositionally biased region" description="Polar residues" evidence="1">
    <location>
        <begin position="79"/>
        <end position="99"/>
    </location>
</feature>
<feature type="compositionally biased region" description="Basic and acidic residues" evidence="1">
    <location>
        <begin position="27"/>
        <end position="68"/>
    </location>
</feature>
<feature type="region of interest" description="Disordered" evidence="1">
    <location>
        <begin position="1"/>
        <end position="171"/>
    </location>
</feature>
<gene>
    <name evidence="2" type="ORF">AGERDE_LOCUS1305</name>
</gene>
<evidence type="ECO:0000313" key="2">
    <source>
        <dbReference type="EMBL" id="CAG8444373.1"/>
    </source>
</evidence>
<reference evidence="2" key="1">
    <citation type="submission" date="2021-06" db="EMBL/GenBank/DDBJ databases">
        <authorList>
            <person name="Kallberg Y."/>
            <person name="Tangrot J."/>
            <person name="Rosling A."/>
        </authorList>
    </citation>
    <scope>NUCLEOTIDE SEQUENCE</scope>
    <source>
        <strain evidence="2">MT106</strain>
    </source>
</reference>
<feature type="region of interest" description="Disordered" evidence="1">
    <location>
        <begin position="253"/>
        <end position="315"/>
    </location>
</feature>
<protein>
    <submittedName>
        <fullName evidence="2">9246_t:CDS:1</fullName>
    </submittedName>
</protein>
<organism evidence="2 3">
    <name type="scientific">Ambispora gerdemannii</name>
    <dbReference type="NCBI Taxonomy" id="144530"/>
    <lineage>
        <taxon>Eukaryota</taxon>
        <taxon>Fungi</taxon>
        <taxon>Fungi incertae sedis</taxon>
        <taxon>Mucoromycota</taxon>
        <taxon>Glomeromycotina</taxon>
        <taxon>Glomeromycetes</taxon>
        <taxon>Archaeosporales</taxon>
        <taxon>Ambisporaceae</taxon>
        <taxon>Ambispora</taxon>
    </lineage>
</organism>